<keyword evidence="2" id="KW-1185">Reference proteome</keyword>
<sequence length="213" mass="24575">MCQLLSINTFEEWVAYIFDHPFSVPAWHWDLNTPSWNEEEHNAQVVEYMTALFENAGDVLAPFSNAQLNQGFWLLASNTGSNHMYALLDEAVPWPSRKRCIEAMEQLFRQCFAQRCSSYVFYEQPGGAPESDALNEICYLWFDIIPIHGKPDEIGRRQVDSVFLDTIESILYIENDACRESGSHGMDLWAFYYPDRVASALERLGHHTGDPRR</sequence>
<evidence type="ECO:0000313" key="2">
    <source>
        <dbReference type="Proteomes" id="UP000287394"/>
    </source>
</evidence>
<dbReference type="Proteomes" id="UP000287394">
    <property type="component" value="Chromosome"/>
</dbReference>
<accession>A0A402D2D9</accession>
<protein>
    <submittedName>
        <fullName evidence="1">Uncharacterized protein</fullName>
    </submittedName>
</protein>
<gene>
    <name evidence="1" type="ORF">CCAX7_20750</name>
</gene>
<proteinExistence type="predicted"/>
<name>A0A402D2D9_9BACT</name>
<dbReference type="EMBL" id="AP025739">
    <property type="protein sequence ID" value="BDI30024.1"/>
    <property type="molecule type" value="Genomic_DNA"/>
</dbReference>
<reference evidence="1 2" key="1">
    <citation type="journal article" date="2019" name="Int. J. Syst. Evol. Microbiol.">
        <title>Capsulimonas corticalis gen. nov., sp. nov., an aerobic capsulated bacterium, of a novel bacterial order, Capsulimonadales ord. nov., of the class Armatimonadia of the phylum Armatimonadetes.</title>
        <authorList>
            <person name="Li J."/>
            <person name="Kudo C."/>
            <person name="Tonouchi A."/>
        </authorList>
    </citation>
    <scope>NUCLEOTIDE SEQUENCE [LARGE SCALE GENOMIC DNA]</scope>
    <source>
        <strain evidence="1 2">AX-7</strain>
    </source>
</reference>
<dbReference type="KEGG" id="ccot:CCAX7_20750"/>
<dbReference type="AlphaFoldDB" id="A0A402D2D9"/>
<organism evidence="1 2">
    <name type="scientific">Capsulimonas corticalis</name>
    <dbReference type="NCBI Taxonomy" id="2219043"/>
    <lineage>
        <taxon>Bacteria</taxon>
        <taxon>Bacillati</taxon>
        <taxon>Armatimonadota</taxon>
        <taxon>Armatimonadia</taxon>
        <taxon>Capsulimonadales</taxon>
        <taxon>Capsulimonadaceae</taxon>
        <taxon>Capsulimonas</taxon>
    </lineage>
</organism>
<evidence type="ECO:0000313" key="1">
    <source>
        <dbReference type="EMBL" id="BDI30024.1"/>
    </source>
</evidence>